<gene>
    <name evidence="3" type="ORF">ILYODFUR_030934</name>
</gene>
<protein>
    <submittedName>
        <fullName evidence="3">Uncharacterized protein</fullName>
    </submittedName>
</protein>
<evidence type="ECO:0000256" key="2">
    <source>
        <dbReference type="SAM" id="Phobius"/>
    </source>
</evidence>
<keyword evidence="2" id="KW-0812">Transmembrane</keyword>
<accession>A0ABV0T1P7</accession>
<comment type="caution">
    <text evidence="3">The sequence shown here is derived from an EMBL/GenBank/DDBJ whole genome shotgun (WGS) entry which is preliminary data.</text>
</comment>
<organism evidence="3 4">
    <name type="scientific">Ilyodon furcidens</name>
    <name type="common">goldbreast splitfin</name>
    <dbReference type="NCBI Taxonomy" id="33524"/>
    <lineage>
        <taxon>Eukaryota</taxon>
        <taxon>Metazoa</taxon>
        <taxon>Chordata</taxon>
        <taxon>Craniata</taxon>
        <taxon>Vertebrata</taxon>
        <taxon>Euteleostomi</taxon>
        <taxon>Actinopterygii</taxon>
        <taxon>Neopterygii</taxon>
        <taxon>Teleostei</taxon>
        <taxon>Neoteleostei</taxon>
        <taxon>Acanthomorphata</taxon>
        <taxon>Ovalentaria</taxon>
        <taxon>Atherinomorphae</taxon>
        <taxon>Cyprinodontiformes</taxon>
        <taxon>Goodeidae</taxon>
        <taxon>Ilyodon</taxon>
    </lineage>
</organism>
<reference evidence="3 4" key="1">
    <citation type="submission" date="2021-06" db="EMBL/GenBank/DDBJ databases">
        <authorList>
            <person name="Palmer J.M."/>
        </authorList>
    </citation>
    <scope>NUCLEOTIDE SEQUENCE [LARGE SCALE GENOMIC DNA]</scope>
    <source>
        <strain evidence="4">if_2019</strain>
        <tissue evidence="3">Muscle</tissue>
    </source>
</reference>
<feature type="compositionally biased region" description="Polar residues" evidence="1">
    <location>
        <begin position="84"/>
        <end position="98"/>
    </location>
</feature>
<proteinExistence type="predicted"/>
<keyword evidence="2" id="KW-0472">Membrane</keyword>
<sequence length="108" mass="12063">MSVRVTMSSPVSSSFPVPLIVGPLCGIIFIILLLLLWRYRRFKDLCIRRISSESSCQSSTRDHGVNQKDSQVYSSLLHGDTSEYESIQPATNNGNPNDPQEDAVYTNI</sequence>
<dbReference type="Proteomes" id="UP001482620">
    <property type="component" value="Unassembled WGS sequence"/>
</dbReference>
<keyword evidence="2" id="KW-1133">Transmembrane helix</keyword>
<feature type="region of interest" description="Disordered" evidence="1">
    <location>
        <begin position="84"/>
        <end position="108"/>
    </location>
</feature>
<feature type="transmembrane region" description="Helical" evidence="2">
    <location>
        <begin position="20"/>
        <end position="39"/>
    </location>
</feature>
<name>A0ABV0T1P7_9TELE</name>
<keyword evidence="4" id="KW-1185">Reference proteome</keyword>
<evidence type="ECO:0000313" key="4">
    <source>
        <dbReference type="Proteomes" id="UP001482620"/>
    </source>
</evidence>
<evidence type="ECO:0000256" key="1">
    <source>
        <dbReference type="SAM" id="MobiDB-lite"/>
    </source>
</evidence>
<dbReference type="EMBL" id="JAHRIQ010016281">
    <property type="protein sequence ID" value="MEQ2226787.1"/>
    <property type="molecule type" value="Genomic_DNA"/>
</dbReference>
<evidence type="ECO:0000313" key="3">
    <source>
        <dbReference type="EMBL" id="MEQ2226787.1"/>
    </source>
</evidence>